<sequence>MGVNAGPSTMFTLLCVRRPSIPRAQAAGERVLHGGDSPASKHETQSQGSAPFPHPRQAHTHPLLATIHHHPPPRSGAGGRVCGRTRIEHRRGSNAGRRRPHTDSLADPLAAVSPNPRPVVSSGGVLRERVDSTSQPQCPPRCTSFRRRRRMRHPERPSARLYASGPAAVQISASVKRDHTSTSSTRDPQGHTSWTASPAGRSPGYVWAARSPGGQ</sequence>
<evidence type="ECO:0000256" key="1">
    <source>
        <dbReference type="SAM" id="MobiDB-lite"/>
    </source>
</evidence>
<dbReference type="AlphaFoldDB" id="A0AAD7CH18"/>
<proteinExistence type="predicted"/>
<feature type="compositionally biased region" description="Basic residues" evidence="1">
    <location>
        <begin position="144"/>
        <end position="153"/>
    </location>
</feature>
<dbReference type="Proteomes" id="UP001221757">
    <property type="component" value="Unassembled WGS sequence"/>
</dbReference>
<dbReference type="EMBL" id="JARKIE010000378">
    <property type="protein sequence ID" value="KAJ7648513.1"/>
    <property type="molecule type" value="Genomic_DNA"/>
</dbReference>
<evidence type="ECO:0000313" key="3">
    <source>
        <dbReference type="Proteomes" id="UP001221757"/>
    </source>
</evidence>
<feature type="compositionally biased region" description="Polar residues" evidence="1">
    <location>
        <begin position="181"/>
        <end position="196"/>
    </location>
</feature>
<name>A0AAD7CH18_MYCRO</name>
<organism evidence="2 3">
    <name type="scientific">Mycena rosella</name>
    <name type="common">Pink bonnet</name>
    <name type="synonym">Agaricus rosellus</name>
    <dbReference type="NCBI Taxonomy" id="1033263"/>
    <lineage>
        <taxon>Eukaryota</taxon>
        <taxon>Fungi</taxon>
        <taxon>Dikarya</taxon>
        <taxon>Basidiomycota</taxon>
        <taxon>Agaricomycotina</taxon>
        <taxon>Agaricomycetes</taxon>
        <taxon>Agaricomycetidae</taxon>
        <taxon>Agaricales</taxon>
        <taxon>Marasmiineae</taxon>
        <taxon>Mycenaceae</taxon>
        <taxon>Mycena</taxon>
    </lineage>
</organism>
<keyword evidence="3" id="KW-1185">Reference proteome</keyword>
<reference evidence="2" key="1">
    <citation type="submission" date="2023-03" db="EMBL/GenBank/DDBJ databases">
        <title>Massive genome expansion in bonnet fungi (Mycena s.s.) driven by repeated elements and novel gene families across ecological guilds.</title>
        <authorList>
            <consortium name="Lawrence Berkeley National Laboratory"/>
            <person name="Harder C.B."/>
            <person name="Miyauchi S."/>
            <person name="Viragh M."/>
            <person name="Kuo A."/>
            <person name="Thoen E."/>
            <person name="Andreopoulos B."/>
            <person name="Lu D."/>
            <person name="Skrede I."/>
            <person name="Drula E."/>
            <person name="Henrissat B."/>
            <person name="Morin E."/>
            <person name="Kohler A."/>
            <person name="Barry K."/>
            <person name="LaButti K."/>
            <person name="Morin E."/>
            <person name="Salamov A."/>
            <person name="Lipzen A."/>
            <person name="Mereny Z."/>
            <person name="Hegedus B."/>
            <person name="Baldrian P."/>
            <person name="Stursova M."/>
            <person name="Weitz H."/>
            <person name="Taylor A."/>
            <person name="Grigoriev I.V."/>
            <person name="Nagy L.G."/>
            <person name="Martin F."/>
            <person name="Kauserud H."/>
        </authorList>
    </citation>
    <scope>NUCLEOTIDE SEQUENCE</scope>
    <source>
        <strain evidence="2">CBHHK067</strain>
    </source>
</reference>
<feature type="region of interest" description="Disordered" evidence="1">
    <location>
        <begin position="30"/>
        <end position="215"/>
    </location>
</feature>
<protein>
    <submittedName>
        <fullName evidence="2">Uncharacterized protein</fullName>
    </submittedName>
</protein>
<evidence type="ECO:0000313" key="2">
    <source>
        <dbReference type="EMBL" id="KAJ7648513.1"/>
    </source>
</evidence>
<gene>
    <name evidence="2" type="ORF">B0H17DRAFT_430491</name>
</gene>
<comment type="caution">
    <text evidence="2">The sequence shown here is derived from an EMBL/GenBank/DDBJ whole genome shotgun (WGS) entry which is preliminary data.</text>
</comment>
<accession>A0AAD7CH18</accession>